<feature type="domain" description="ACT" evidence="13">
    <location>
        <begin position="146"/>
        <end position="218"/>
    </location>
</feature>
<dbReference type="AlphaFoldDB" id="A0A9D2BIR2"/>
<accession>A0A9D2BIR2</accession>
<dbReference type="NCBIfam" id="TIGR00719">
    <property type="entry name" value="sda_beta"/>
    <property type="match status" value="1"/>
</dbReference>
<dbReference type="PROSITE" id="PS51671">
    <property type="entry name" value="ACT"/>
    <property type="match status" value="1"/>
</dbReference>
<evidence type="ECO:0000256" key="5">
    <source>
        <dbReference type="ARBA" id="ARBA00022485"/>
    </source>
</evidence>
<name>A0A9D2BIR2_9FIRM</name>
<comment type="catalytic activity">
    <reaction evidence="10 11 12">
        <text>L-serine = pyruvate + NH4(+)</text>
        <dbReference type="Rhea" id="RHEA:19169"/>
        <dbReference type="ChEBI" id="CHEBI:15361"/>
        <dbReference type="ChEBI" id="CHEBI:28938"/>
        <dbReference type="ChEBI" id="CHEBI:33384"/>
        <dbReference type="EC" id="4.3.1.17"/>
    </reaction>
</comment>
<comment type="pathway">
    <text evidence="2 11">Carbohydrate biosynthesis; gluconeogenesis.</text>
</comment>
<comment type="caution">
    <text evidence="14">The sequence shown here is derived from an EMBL/GenBank/DDBJ whole genome shotgun (WGS) entry which is preliminary data.</text>
</comment>
<evidence type="ECO:0000256" key="8">
    <source>
        <dbReference type="ARBA" id="ARBA00023014"/>
    </source>
</evidence>
<evidence type="ECO:0000256" key="10">
    <source>
        <dbReference type="ARBA" id="ARBA00049406"/>
    </source>
</evidence>
<dbReference type="GO" id="GO:0003941">
    <property type="term" value="F:L-serine ammonia-lyase activity"/>
    <property type="evidence" value="ECO:0007669"/>
    <property type="project" value="UniProtKB-UniRule"/>
</dbReference>
<dbReference type="PANTHER" id="PTHR30182:SF12">
    <property type="entry name" value="L-SERINE DEHYDRATASE, BETA CHAIN-RELATED"/>
    <property type="match status" value="1"/>
</dbReference>
<keyword evidence="5 11" id="KW-0004">4Fe-4S</keyword>
<evidence type="ECO:0000256" key="3">
    <source>
        <dbReference type="ARBA" id="ARBA00008636"/>
    </source>
</evidence>
<dbReference type="SUPFAM" id="SSF55021">
    <property type="entry name" value="ACT-like"/>
    <property type="match status" value="1"/>
</dbReference>
<evidence type="ECO:0000313" key="15">
    <source>
        <dbReference type="Proteomes" id="UP000886890"/>
    </source>
</evidence>
<dbReference type="Pfam" id="PF01842">
    <property type="entry name" value="ACT"/>
    <property type="match status" value="1"/>
</dbReference>
<dbReference type="CDD" id="cd04903">
    <property type="entry name" value="ACT_LSD"/>
    <property type="match status" value="1"/>
</dbReference>
<dbReference type="InterPro" id="IPR029009">
    <property type="entry name" value="ASB_dom_sf"/>
</dbReference>
<gene>
    <name evidence="14" type="primary">sdaAB</name>
    <name evidence="14" type="ORF">H9734_08305</name>
</gene>
<dbReference type="Pfam" id="PF03315">
    <property type="entry name" value="SDH_beta"/>
    <property type="match status" value="1"/>
</dbReference>
<evidence type="ECO:0000256" key="1">
    <source>
        <dbReference type="ARBA" id="ARBA00001966"/>
    </source>
</evidence>
<dbReference type="Proteomes" id="UP000886890">
    <property type="component" value="Unassembled WGS sequence"/>
</dbReference>
<keyword evidence="6 11" id="KW-0479">Metal-binding</keyword>
<comment type="similarity">
    <text evidence="3 11 12">Belongs to the iron-sulfur dependent L-serine dehydratase family.</text>
</comment>
<dbReference type="PANTHER" id="PTHR30182">
    <property type="entry name" value="L-SERINE DEHYDRATASE"/>
    <property type="match status" value="1"/>
</dbReference>
<evidence type="ECO:0000256" key="12">
    <source>
        <dbReference type="RuleBase" id="RU366059"/>
    </source>
</evidence>
<evidence type="ECO:0000259" key="13">
    <source>
        <dbReference type="PROSITE" id="PS51671"/>
    </source>
</evidence>
<protein>
    <recommendedName>
        <fullName evidence="11">L-serine deaminase</fullName>
    </recommendedName>
</protein>
<dbReference type="EMBL" id="DXEK01000137">
    <property type="protein sequence ID" value="HIX77578.1"/>
    <property type="molecule type" value="Genomic_DNA"/>
</dbReference>
<dbReference type="InterPro" id="IPR051318">
    <property type="entry name" value="Fe-S_L-Ser"/>
</dbReference>
<reference evidence="14" key="1">
    <citation type="journal article" date="2021" name="PeerJ">
        <title>Extensive microbial diversity within the chicken gut microbiome revealed by metagenomics and culture.</title>
        <authorList>
            <person name="Gilroy R."/>
            <person name="Ravi A."/>
            <person name="Getino M."/>
            <person name="Pursley I."/>
            <person name="Horton D.L."/>
            <person name="Alikhan N.F."/>
            <person name="Baker D."/>
            <person name="Gharbi K."/>
            <person name="Hall N."/>
            <person name="Watson M."/>
            <person name="Adriaenssens E.M."/>
            <person name="Foster-Nyarko E."/>
            <person name="Jarju S."/>
            <person name="Secka A."/>
            <person name="Antonio M."/>
            <person name="Oren A."/>
            <person name="Chaudhuri R.R."/>
            <person name="La Ragione R."/>
            <person name="Hildebrand F."/>
            <person name="Pallen M.J."/>
        </authorList>
    </citation>
    <scope>NUCLEOTIDE SEQUENCE</scope>
    <source>
        <strain evidence="14">CHK183-1962</strain>
    </source>
</reference>
<dbReference type="PIRSF" id="PIRSF036692">
    <property type="entry name" value="SDH_B"/>
    <property type="match status" value="1"/>
</dbReference>
<keyword evidence="8 11" id="KW-0411">Iron-sulfur</keyword>
<dbReference type="InterPro" id="IPR045865">
    <property type="entry name" value="ACT-like_dom_sf"/>
</dbReference>
<evidence type="ECO:0000256" key="7">
    <source>
        <dbReference type="ARBA" id="ARBA00023004"/>
    </source>
</evidence>
<sequence length="227" mass="24462">MNIFDILGPVMVGPSSSHTAGAVRIGLVTRRLLGEKVKNARIGMYGSFAATGKGHGTDRALVAGLLGMEPDDTRIPDSFSQAQREDMKFEIGEVSLSGAHPNTAVLKVEGVSGRTLEVQASSLGGGRIMINRLDGIDVNCTCEMPTLIVHNIDQPGHVAKVTSMLFESNINIANMSLYRDRRGGIAVMVIEADKEIPEKMLEWLKQQEGIKKVTYINAAEGEENNGI</sequence>
<keyword evidence="4 11" id="KW-0312">Gluconeogenesis</keyword>
<keyword evidence="9 11" id="KW-0456">Lyase</keyword>
<evidence type="ECO:0000313" key="14">
    <source>
        <dbReference type="EMBL" id="HIX77578.1"/>
    </source>
</evidence>
<evidence type="ECO:0000256" key="9">
    <source>
        <dbReference type="ARBA" id="ARBA00023239"/>
    </source>
</evidence>
<dbReference type="InterPro" id="IPR005131">
    <property type="entry name" value="Ser_deHydtase_bsu"/>
</dbReference>
<organism evidence="14 15">
    <name type="scientific">Candidatus Fusicatenibacter merdavium</name>
    <dbReference type="NCBI Taxonomy" id="2838600"/>
    <lineage>
        <taxon>Bacteria</taxon>
        <taxon>Bacillati</taxon>
        <taxon>Bacillota</taxon>
        <taxon>Clostridia</taxon>
        <taxon>Lachnospirales</taxon>
        <taxon>Lachnospiraceae</taxon>
        <taxon>Fusicatenibacter</taxon>
    </lineage>
</organism>
<dbReference type="FunFam" id="3.30.70.260:FF:000008">
    <property type="entry name" value="D-3-phosphoglycerate dehydrogenase, chloroplastic"/>
    <property type="match status" value="1"/>
</dbReference>
<dbReference type="Gene3D" id="3.30.1330.90">
    <property type="entry name" value="D-3-phosphoglycerate dehydrogenase, domain 3"/>
    <property type="match status" value="1"/>
</dbReference>
<evidence type="ECO:0000256" key="2">
    <source>
        <dbReference type="ARBA" id="ARBA00004742"/>
    </source>
</evidence>
<dbReference type="InterPro" id="IPR004643">
    <property type="entry name" value="Fe-S_L-Ser_bsu"/>
</dbReference>
<dbReference type="GO" id="GO:0006094">
    <property type="term" value="P:gluconeogenesis"/>
    <property type="evidence" value="ECO:0007669"/>
    <property type="project" value="UniProtKB-UniRule"/>
</dbReference>
<dbReference type="InterPro" id="IPR002912">
    <property type="entry name" value="ACT_dom"/>
</dbReference>
<evidence type="ECO:0000256" key="6">
    <source>
        <dbReference type="ARBA" id="ARBA00022723"/>
    </source>
</evidence>
<dbReference type="GO" id="GO:0046872">
    <property type="term" value="F:metal ion binding"/>
    <property type="evidence" value="ECO:0007669"/>
    <property type="project" value="UniProtKB-UniRule"/>
</dbReference>
<evidence type="ECO:0000256" key="4">
    <source>
        <dbReference type="ARBA" id="ARBA00022432"/>
    </source>
</evidence>
<dbReference type="Gene3D" id="3.30.70.260">
    <property type="match status" value="1"/>
</dbReference>
<evidence type="ECO:0000256" key="11">
    <source>
        <dbReference type="PIRNR" id="PIRNR036692"/>
    </source>
</evidence>
<keyword evidence="7 11" id="KW-0408">Iron</keyword>
<dbReference type="SUPFAM" id="SSF143548">
    <property type="entry name" value="Serine metabolism enzymes domain"/>
    <property type="match status" value="1"/>
</dbReference>
<reference evidence="14" key="2">
    <citation type="submission" date="2021-04" db="EMBL/GenBank/DDBJ databases">
        <authorList>
            <person name="Gilroy R."/>
        </authorList>
    </citation>
    <scope>NUCLEOTIDE SEQUENCE</scope>
    <source>
        <strain evidence="14">CHK183-1962</strain>
    </source>
</reference>
<dbReference type="GO" id="GO:0051539">
    <property type="term" value="F:4 iron, 4 sulfur cluster binding"/>
    <property type="evidence" value="ECO:0007669"/>
    <property type="project" value="UniProtKB-UniRule"/>
</dbReference>
<comment type="cofactor">
    <cofactor evidence="1 12">
        <name>[4Fe-4S] cluster</name>
        <dbReference type="ChEBI" id="CHEBI:49883"/>
    </cofactor>
</comment>
<proteinExistence type="inferred from homology"/>